<feature type="signal peptide" evidence="9">
    <location>
        <begin position="1"/>
        <end position="23"/>
    </location>
</feature>
<comment type="cofactor">
    <cofactor evidence="1">
        <name>Ca(2+)</name>
        <dbReference type="ChEBI" id="CHEBI:29108"/>
    </cofactor>
</comment>
<gene>
    <name evidence="11" type="ORF">CRI93_02275</name>
</gene>
<dbReference type="OrthoDB" id="9806009at2"/>
<dbReference type="InterPro" id="IPR015237">
    <property type="entry name" value="Alpha-amylase_C_pro"/>
</dbReference>
<evidence type="ECO:0000256" key="7">
    <source>
        <dbReference type="PIRSR" id="PIRSR001021-1"/>
    </source>
</evidence>
<dbReference type="EMBL" id="PDEP01000001">
    <property type="protein sequence ID" value="PEN09579.1"/>
    <property type="molecule type" value="Genomic_DNA"/>
</dbReference>
<dbReference type="GO" id="GO:0005509">
    <property type="term" value="F:calcium ion binding"/>
    <property type="evidence" value="ECO:0007669"/>
    <property type="project" value="InterPro"/>
</dbReference>
<evidence type="ECO:0000313" key="12">
    <source>
        <dbReference type="Proteomes" id="UP000221024"/>
    </source>
</evidence>
<comment type="similarity">
    <text evidence="2">Belongs to the glycosyl hydrolase 13 family.</text>
</comment>
<dbReference type="PIRSF" id="PIRSF001021">
    <property type="entry name" value="Alph-amls_thrmst"/>
    <property type="match status" value="1"/>
</dbReference>
<name>A0A2H3P500_9BACT</name>
<feature type="active site" description="Nucleophile" evidence="7">
    <location>
        <position position="242"/>
    </location>
</feature>
<evidence type="ECO:0000256" key="8">
    <source>
        <dbReference type="PIRSR" id="PIRSR001021-2"/>
    </source>
</evidence>
<dbReference type="Gene3D" id="2.60.40.1180">
    <property type="entry name" value="Golgi alpha-mannosidase II"/>
    <property type="match status" value="1"/>
</dbReference>
<evidence type="ECO:0000256" key="6">
    <source>
        <dbReference type="ARBA" id="ARBA00023295"/>
    </source>
</evidence>
<feature type="chain" id="PRO_5013796597" evidence="9">
    <location>
        <begin position="24"/>
        <end position="482"/>
    </location>
</feature>
<proteinExistence type="inferred from homology"/>
<feature type="binding site" evidence="8">
    <location>
        <position position="403"/>
    </location>
    <ligand>
        <name>Ca(2+)</name>
        <dbReference type="ChEBI" id="CHEBI:29108"/>
        <label>3</label>
    </ligand>
</feature>
<dbReference type="SUPFAM" id="SSF51445">
    <property type="entry name" value="(Trans)glycosidases"/>
    <property type="match status" value="1"/>
</dbReference>
<dbReference type="GO" id="GO:0004553">
    <property type="term" value="F:hydrolase activity, hydrolyzing O-glycosyl compounds"/>
    <property type="evidence" value="ECO:0007669"/>
    <property type="project" value="InterPro"/>
</dbReference>
<keyword evidence="4" id="KW-0378">Hydrolase</keyword>
<keyword evidence="8" id="KW-0106">Calcium</keyword>
<dbReference type="RefSeq" id="WP_098060977.1">
    <property type="nucleotide sequence ID" value="NZ_PDEP01000001.1"/>
</dbReference>
<dbReference type="Pfam" id="PF09154">
    <property type="entry name" value="Alpha-amy_C_pro"/>
    <property type="match status" value="1"/>
</dbReference>
<feature type="domain" description="Glycosyl hydrolase family 13 catalytic" evidence="10">
    <location>
        <begin position="56"/>
        <end position="384"/>
    </location>
</feature>
<feature type="active site" description="Proton donor" evidence="7">
    <location>
        <position position="266"/>
    </location>
</feature>
<organism evidence="11 12">
    <name type="scientific">Longimonas halophila</name>
    <dbReference type="NCBI Taxonomy" id="1469170"/>
    <lineage>
        <taxon>Bacteria</taxon>
        <taxon>Pseudomonadati</taxon>
        <taxon>Rhodothermota</taxon>
        <taxon>Rhodothermia</taxon>
        <taxon>Rhodothermales</taxon>
        <taxon>Salisaetaceae</taxon>
        <taxon>Longimonas</taxon>
    </lineage>
</organism>
<evidence type="ECO:0000256" key="3">
    <source>
        <dbReference type="ARBA" id="ARBA00022723"/>
    </source>
</evidence>
<dbReference type="InterPro" id="IPR013780">
    <property type="entry name" value="Glyco_hydro_b"/>
</dbReference>
<protein>
    <submittedName>
        <fullName evidence="11">Alpha-amylase</fullName>
    </submittedName>
</protein>
<dbReference type="GO" id="GO:0005975">
    <property type="term" value="P:carbohydrate metabolic process"/>
    <property type="evidence" value="ECO:0007669"/>
    <property type="project" value="InterPro"/>
</dbReference>
<feature type="binding site" evidence="8">
    <location>
        <position position="158"/>
    </location>
    <ligand>
        <name>Ca(2+)</name>
        <dbReference type="ChEBI" id="CHEBI:29108"/>
        <label>1</label>
    </ligand>
</feature>
<keyword evidence="9" id="KW-0732">Signal</keyword>
<evidence type="ECO:0000256" key="2">
    <source>
        <dbReference type="ARBA" id="ARBA00008061"/>
    </source>
</evidence>
<evidence type="ECO:0000256" key="1">
    <source>
        <dbReference type="ARBA" id="ARBA00001913"/>
    </source>
</evidence>
<keyword evidence="3 8" id="KW-0479">Metal-binding</keyword>
<dbReference type="Pfam" id="PF00128">
    <property type="entry name" value="Alpha-amylase"/>
    <property type="match status" value="1"/>
</dbReference>
<feature type="binding site" evidence="8">
    <location>
        <position position="306"/>
    </location>
    <ligand>
        <name>Ca(2+)</name>
        <dbReference type="ChEBI" id="CHEBI:29108"/>
        <label>3</label>
    </ligand>
</feature>
<keyword evidence="5" id="KW-0119">Carbohydrate metabolism</keyword>
<keyword evidence="6" id="KW-0326">Glycosidase</keyword>
<evidence type="ECO:0000256" key="5">
    <source>
        <dbReference type="ARBA" id="ARBA00023277"/>
    </source>
</evidence>
<dbReference type="AlphaFoldDB" id="A0A2H3P500"/>
<dbReference type="Proteomes" id="UP000221024">
    <property type="component" value="Unassembled WGS sequence"/>
</dbReference>
<feature type="binding site" evidence="8">
    <location>
        <position position="211"/>
    </location>
    <ligand>
        <name>Ca(2+)</name>
        <dbReference type="ChEBI" id="CHEBI:29108"/>
        <label>1</label>
    </ligand>
</feature>
<dbReference type="InterPro" id="IPR013776">
    <property type="entry name" value="A-amylase_thermo"/>
</dbReference>
<dbReference type="Gene3D" id="3.20.20.80">
    <property type="entry name" value="Glycosidases"/>
    <property type="match status" value="1"/>
</dbReference>
<comment type="caution">
    <text evidence="11">The sequence shown here is derived from an EMBL/GenBank/DDBJ whole genome shotgun (WGS) entry which is preliminary data.</text>
</comment>
<accession>A0A2H3P500</accession>
<feature type="binding site" evidence="8">
    <location>
        <position position="421"/>
    </location>
    <ligand>
        <name>Ca(2+)</name>
        <dbReference type="ChEBI" id="CHEBI:29108"/>
        <label>3</label>
    </ligand>
</feature>
<keyword evidence="12" id="KW-1185">Reference proteome</keyword>
<evidence type="ECO:0000256" key="9">
    <source>
        <dbReference type="SAM" id="SignalP"/>
    </source>
</evidence>
<dbReference type="InterPro" id="IPR006047">
    <property type="entry name" value="GH13_cat_dom"/>
</dbReference>
<dbReference type="PROSITE" id="PS51257">
    <property type="entry name" value="PROKAR_LIPOPROTEIN"/>
    <property type="match status" value="1"/>
</dbReference>
<evidence type="ECO:0000313" key="11">
    <source>
        <dbReference type="EMBL" id="PEN09579.1"/>
    </source>
</evidence>
<dbReference type="SMART" id="SM00642">
    <property type="entry name" value="Aamy"/>
    <property type="match status" value="1"/>
</dbReference>
<reference evidence="11 12" key="1">
    <citation type="submission" date="2017-10" db="EMBL/GenBank/DDBJ databases">
        <title>Draft genome of Longimonas halophila.</title>
        <authorList>
            <person name="Goh K.M."/>
            <person name="Shamsir M.S."/>
            <person name="Lim S.W."/>
        </authorList>
    </citation>
    <scope>NUCLEOTIDE SEQUENCE [LARGE SCALE GENOMIC DNA]</scope>
    <source>
        <strain evidence="11 12">KCTC 42399</strain>
    </source>
</reference>
<evidence type="ECO:0000259" key="10">
    <source>
        <dbReference type="SMART" id="SM00642"/>
    </source>
</evidence>
<dbReference type="InterPro" id="IPR017853">
    <property type="entry name" value="GH"/>
</dbReference>
<sequence length="482" mass="54235">MIPLTRSIPLLKALFLASVLLFAGCDDSTVVDETEPSTDGPDMEAPSIFSSHDKPPVLLQGFYWDSPADVGDGEWWDFVRTRIPELADDGFTHMWLPPAHKAQNCPSMGYDPYDYFDLGEYNQKCGTETWFGSRQELEQLVDVADQENITLMADIVFNHNSGGDLEYNPNVGDSTYTDFQPASGEYTFDYNNFHPSTYADSDAGTFAGFSDLAHANPETFNVVQDHQQWLDDTIGFDAWRYDFVKGLNPSVVRELQQNVGGFGVGEFWDGNKDLLHQWLNDIDYTASVFDFPFFYSLQAMANDGSGNYDMRNLWGSGMLFDVPFHTVTFVENHDTDKDDPIVQDKRMAYATILTHEGVPTVFWKDYYNYGLARRGEATGIAQLIWVYQTLADGGSTLLHADEDLYMMQRDGSPGLVLVLNDDPNDWKGTTVNTQWANTELHAYAWGSSVEEPQPQNKWTDGNGSVDLWAPPRGYAVYAPNGY</sequence>
<dbReference type="PANTHER" id="PTHR43447">
    <property type="entry name" value="ALPHA-AMYLASE"/>
    <property type="match status" value="1"/>
</dbReference>
<evidence type="ECO:0000256" key="4">
    <source>
        <dbReference type="ARBA" id="ARBA00022801"/>
    </source>
</evidence>